<feature type="transmembrane region" description="Helical" evidence="1">
    <location>
        <begin position="161"/>
        <end position="177"/>
    </location>
</feature>
<feature type="transmembrane region" description="Helical" evidence="1">
    <location>
        <begin position="183"/>
        <end position="204"/>
    </location>
</feature>
<dbReference type="RefSeq" id="WP_121458793.1">
    <property type="nucleotide sequence ID" value="NZ_RBXP01000016.1"/>
</dbReference>
<dbReference type="OrthoDB" id="8905736at2"/>
<name>A0A495VUE9_9RHOO</name>
<evidence type="ECO:0000313" key="3">
    <source>
        <dbReference type="Proteomes" id="UP000270626"/>
    </source>
</evidence>
<keyword evidence="1" id="KW-0812">Transmembrane</keyword>
<keyword evidence="3" id="KW-1185">Reference proteome</keyword>
<dbReference type="Proteomes" id="UP000270626">
    <property type="component" value="Unassembled WGS sequence"/>
</dbReference>
<sequence length="219" mass="24829">MMTTTQRDAGFSLLLACLFLALCFGAAEWTAGTPLFSLSPPGGGAADMAESLRQDLHLTFFTIWAALLLAAPALALLPGINRSRQAWRWWRITWSASLVVFAVHFYWAVVIIFDNDWSRILNTPRVTVPRLDTVFAVWWVIDVGLAWTWQTRAYWMLCQRWALHLLAFVLFFVGAAREGELPISRALGWAMAVLVLLGLLRWLFRRNTAADLDSGVFRR</sequence>
<proteinExistence type="predicted"/>
<keyword evidence="1" id="KW-1133">Transmembrane helix</keyword>
<reference evidence="2 3" key="1">
    <citation type="submission" date="2018-10" db="EMBL/GenBank/DDBJ databases">
        <title>Genomic Encyclopedia of Type Strains, Phase IV (KMG-IV): sequencing the most valuable type-strain genomes for metagenomic binning, comparative biology and taxonomic classification.</title>
        <authorList>
            <person name="Goeker M."/>
        </authorList>
    </citation>
    <scope>NUCLEOTIDE SEQUENCE [LARGE SCALE GENOMIC DNA]</scope>
    <source>
        <strain evidence="2 3">DSM 23841</strain>
    </source>
</reference>
<dbReference type="AlphaFoldDB" id="A0A495VUE9"/>
<evidence type="ECO:0000256" key="1">
    <source>
        <dbReference type="SAM" id="Phobius"/>
    </source>
</evidence>
<feature type="transmembrane region" description="Helical" evidence="1">
    <location>
        <begin position="92"/>
        <end position="113"/>
    </location>
</feature>
<protein>
    <submittedName>
        <fullName evidence="2">Uncharacterized protein</fullName>
    </submittedName>
</protein>
<feature type="transmembrane region" description="Helical" evidence="1">
    <location>
        <begin position="133"/>
        <end position="149"/>
    </location>
</feature>
<organism evidence="2 3">
    <name type="scientific">Azonexus fungiphilus</name>
    <dbReference type="NCBI Taxonomy" id="146940"/>
    <lineage>
        <taxon>Bacteria</taxon>
        <taxon>Pseudomonadati</taxon>
        <taxon>Pseudomonadota</taxon>
        <taxon>Betaproteobacteria</taxon>
        <taxon>Rhodocyclales</taxon>
        <taxon>Azonexaceae</taxon>
        <taxon>Azonexus</taxon>
    </lineage>
</organism>
<gene>
    <name evidence="2" type="ORF">DFR40_2492</name>
</gene>
<evidence type="ECO:0000313" key="2">
    <source>
        <dbReference type="EMBL" id="RKT51278.1"/>
    </source>
</evidence>
<feature type="transmembrane region" description="Helical" evidence="1">
    <location>
        <begin position="58"/>
        <end position="80"/>
    </location>
</feature>
<keyword evidence="1" id="KW-0472">Membrane</keyword>
<accession>A0A495VUE9</accession>
<dbReference type="EMBL" id="RBXP01000016">
    <property type="protein sequence ID" value="RKT51278.1"/>
    <property type="molecule type" value="Genomic_DNA"/>
</dbReference>
<comment type="caution">
    <text evidence="2">The sequence shown here is derived from an EMBL/GenBank/DDBJ whole genome shotgun (WGS) entry which is preliminary data.</text>
</comment>